<evidence type="ECO:0000313" key="1">
    <source>
        <dbReference type="EMBL" id="MED6150252.1"/>
    </source>
</evidence>
<dbReference type="Proteomes" id="UP001341840">
    <property type="component" value="Unassembled WGS sequence"/>
</dbReference>
<reference evidence="1 2" key="1">
    <citation type="journal article" date="2023" name="Plants (Basel)">
        <title>Bridging the Gap: Combining Genomics and Transcriptomics Approaches to Understand Stylosanthes scabra, an Orphan Legume from the Brazilian Caatinga.</title>
        <authorList>
            <person name="Ferreira-Neto J.R.C."/>
            <person name="da Silva M.D."/>
            <person name="Binneck E."/>
            <person name="de Melo N.F."/>
            <person name="da Silva R.H."/>
            <person name="de Melo A.L.T.M."/>
            <person name="Pandolfi V."/>
            <person name="Bustamante F.O."/>
            <person name="Brasileiro-Vidal A.C."/>
            <person name="Benko-Iseppon A.M."/>
        </authorList>
    </citation>
    <scope>NUCLEOTIDE SEQUENCE [LARGE SCALE GENOMIC DNA]</scope>
    <source>
        <tissue evidence="1">Leaves</tissue>
    </source>
</reference>
<gene>
    <name evidence="1" type="ORF">PIB30_070628</name>
</gene>
<name>A0ABU6TNQ0_9FABA</name>
<dbReference type="EMBL" id="JASCZI010091420">
    <property type="protein sequence ID" value="MED6150252.1"/>
    <property type="molecule type" value="Genomic_DNA"/>
</dbReference>
<protein>
    <submittedName>
        <fullName evidence="1">Uncharacterized protein</fullName>
    </submittedName>
</protein>
<evidence type="ECO:0000313" key="2">
    <source>
        <dbReference type="Proteomes" id="UP001341840"/>
    </source>
</evidence>
<proteinExistence type="predicted"/>
<accession>A0ABU6TNQ0</accession>
<sequence>IVDDGRWVGMVPRICIERYEYAWECGLSVKRWVGQEGEQGVLGLLVACICVESTHMRGEPESA</sequence>
<organism evidence="1 2">
    <name type="scientific">Stylosanthes scabra</name>
    <dbReference type="NCBI Taxonomy" id="79078"/>
    <lineage>
        <taxon>Eukaryota</taxon>
        <taxon>Viridiplantae</taxon>
        <taxon>Streptophyta</taxon>
        <taxon>Embryophyta</taxon>
        <taxon>Tracheophyta</taxon>
        <taxon>Spermatophyta</taxon>
        <taxon>Magnoliopsida</taxon>
        <taxon>eudicotyledons</taxon>
        <taxon>Gunneridae</taxon>
        <taxon>Pentapetalae</taxon>
        <taxon>rosids</taxon>
        <taxon>fabids</taxon>
        <taxon>Fabales</taxon>
        <taxon>Fabaceae</taxon>
        <taxon>Papilionoideae</taxon>
        <taxon>50 kb inversion clade</taxon>
        <taxon>dalbergioids sensu lato</taxon>
        <taxon>Dalbergieae</taxon>
        <taxon>Pterocarpus clade</taxon>
        <taxon>Stylosanthes</taxon>
    </lineage>
</organism>
<comment type="caution">
    <text evidence="1">The sequence shown here is derived from an EMBL/GenBank/DDBJ whole genome shotgun (WGS) entry which is preliminary data.</text>
</comment>
<keyword evidence="2" id="KW-1185">Reference proteome</keyword>
<feature type="non-terminal residue" evidence="1">
    <location>
        <position position="1"/>
    </location>
</feature>